<sequence length="49" mass="5687">MSFVVKNVHKKQQIDGTNNSTEKLGNFLIVLSKIFQVRDRARFRTNHGL</sequence>
<accession>A0A450XX89</accession>
<evidence type="ECO:0000313" key="2">
    <source>
        <dbReference type="EMBL" id="VFK33911.1"/>
    </source>
</evidence>
<dbReference type="AlphaFoldDB" id="A0A450XX89"/>
<dbReference type="EMBL" id="CAADFO010000055">
    <property type="protein sequence ID" value="VFK29894.1"/>
    <property type="molecule type" value="Genomic_DNA"/>
</dbReference>
<dbReference type="EMBL" id="CAADGH010000060">
    <property type="protein sequence ID" value="VFK76510.1"/>
    <property type="molecule type" value="Genomic_DNA"/>
</dbReference>
<dbReference type="EMBL" id="CAADFQ010000056">
    <property type="protein sequence ID" value="VFK33911.1"/>
    <property type="molecule type" value="Genomic_DNA"/>
</dbReference>
<organism evidence="2">
    <name type="scientific">Candidatus Kentrum sp. MB</name>
    <dbReference type="NCBI Taxonomy" id="2138164"/>
    <lineage>
        <taxon>Bacteria</taxon>
        <taxon>Pseudomonadati</taxon>
        <taxon>Pseudomonadota</taxon>
        <taxon>Gammaproteobacteria</taxon>
        <taxon>Candidatus Kentrum</taxon>
    </lineage>
</organism>
<evidence type="ECO:0000313" key="3">
    <source>
        <dbReference type="EMBL" id="VFK76510.1"/>
    </source>
</evidence>
<proteinExistence type="predicted"/>
<reference evidence="2" key="1">
    <citation type="submission" date="2019-02" db="EMBL/GenBank/DDBJ databases">
        <authorList>
            <person name="Gruber-Vodicka R. H."/>
            <person name="Seah K. B. B."/>
        </authorList>
    </citation>
    <scope>NUCLEOTIDE SEQUENCE</scope>
    <source>
        <strain evidence="1">BECK_BZ197</strain>
        <strain evidence="3">BECK_BZ198</strain>
        <strain evidence="2">BECK_BZ199</strain>
    </source>
</reference>
<protein>
    <submittedName>
        <fullName evidence="2">Uncharacterized protein</fullName>
    </submittedName>
</protein>
<evidence type="ECO:0000313" key="1">
    <source>
        <dbReference type="EMBL" id="VFK29894.1"/>
    </source>
</evidence>
<name>A0A450XX89_9GAMM</name>
<gene>
    <name evidence="1" type="ORF">BECKMB1821G_GA0114241_105512</name>
    <name evidence="3" type="ORF">BECKMB1821H_GA0114242_106012</name>
    <name evidence="2" type="ORF">BECKMB1821I_GA0114274_105612</name>
</gene>